<feature type="transmembrane region" description="Helical" evidence="9">
    <location>
        <begin position="187"/>
        <end position="208"/>
    </location>
</feature>
<feature type="transmembrane region" description="Helical" evidence="9">
    <location>
        <begin position="115"/>
        <end position="132"/>
    </location>
</feature>
<keyword evidence="11" id="KW-1185">Reference proteome</keyword>
<dbReference type="GO" id="GO:0005789">
    <property type="term" value="C:endoplasmic reticulum membrane"/>
    <property type="evidence" value="ECO:0007669"/>
    <property type="project" value="UniProtKB-SubCell"/>
</dbReference>
<evidence type="ECO:0000256" key="9">
    <source>
        <dbReference type="RuleBase" id="RU365067"/>
    </source>
</evidence>
<evidence type="ECO:0000256" key="4">
    <source>
        <dbReference type="ARBA" id="ARBA00022692"/>
    </source>
</evidence>
<keyword evidence="4 9" id="KW-0812">Transmembrane</keyword>
<dbReference type="InterPro" id="IPR007594">
    <property type="entry name" value="RFT1"/>
</dbReference>
<reference evidence="10" key="2">
    <citation type="submission" date="2024-10" db="UniProtKB">
        <authorList>
            <consortium name="EnsemblProtists"/>
        </authorList>
    </citation>
    <scope>IDENTIFICATION</scope>
</reference>
<comment type="similarity">
    <text evidence="3 9">Belongs to the RFT1 family.</text>
</comment>
<dbReference type="KEGG" id="ehx:EMIHUDRAFT_199765"/>
<dbReference type="PANTHER" id="PTHR13117:SF5">
    <property type="entry name" value="PROTEIN RFT1 HOMOLOG"/>
    <property type="match status" value="1"/>
</dbReference>
<dbReference type="PANTHER" id="PTHR13117">
    <property type="entry name" value="ENDOPLASMIC RETICULUM MULTISPAN TRANSMEMBRANE PROTEIN-RELATED"/>
    <property type="match status" value="1"/>
</dbReference>
<evidence type="ECO:0000256" key="2">
    <source>
        <dbReference type="ARBA" id="ARBA00004922"/>
    </source>
</evidence>
<keyword evidence="6 9" id="KW-1133">Transmembrane helix</keyword>
<dbReference type="RefSeq" id="XP_005793835.1">
    <property type="nucleotide sequence ID" value="XM_005793778.1"/>
</dbReference>
<evidence type="ECO:0000256" key="1">
    <source>
        <dbReference type="ARBA" id="ARBA00004477"/>
    </source>
</evidence>
<comment type="caution">
    <text evidence="9">Lacks conserved residue(s) required for the propagation of feature annotation.</text>
</comment>
<comment type="function">
    <text evidence="8 9">Intramembrane glycolipid transporter that operates in the biosynthetic pathway of dolichol-linked oligosaccharides, the glycan precursors employed in protein asparagine (N)-glycosylation. The sequential addition of sugars to dolichol pyrophosphate produces dolichol-linked oligosaccharides containing fourteen sugars, including two GlcNAcs, nine mannoses and three glucoses. Once assembled, the oligosaccharide is transferred from the lipid to nascent proteins by oligosaccharyltransferases. The assembly of dolichol-linked oligosaccharides begins on the cytosolic side of the endoplasmic reticulum membrane and finishes in its lumen. RFT1 could mediate the translocation of the cytosolically oriented intermediate DolPP-GlcNAc2Man5, produced by ALG11, into the ER lumen where dolichol-linked oligosaccharides assembly continues. However, the intramembrane lipid transporter activity could not be confirmed in vitro.</text>
</comment>
<dbReference type="STRING" id="2903.R1G062"/>
<feature type="transmembrane region" description="Helical" evidence="9">
    <location>
        <begin position="153"/>
        <end position="175"/>
    </location>
</feature>
<evidence type="ECO:0000313" key="10">
    <source>
        <dbReference type="EnsemblProtists" id="EOD41406"/>
    </source>
</evidence>
<dbReference type="PaxDb" id="2903-EOD41406"/>
<proteinExistence type="inferred from homology"/>
<keyword evidence="7 9" id="KW-0472">Membrane</keyword>
<evidence type="ECO:0000256" key="6">
    <source>
        <dbReference type="ARBA" id="ARBA00022989"/>
    </source>
</evidence>
<evidence type="ECO:0000256" key="3">
    <source>
        <dbReference type="ARBA" id="ARBA00010288"/>
    </source>
</evidence>
<accession>A0A0D3L071</accession>
<feature type="transmembrane region" description="Helical" evidence="9">
    <location>
        <begin position="331"/>
        <end position="350"/>
    </location>
</feature>
<organism evidence="10 11">
    <name type="scientific">Emiliania huxleyi (strain CCMP1516)</name>
    <dbReference type="NCBI Taxonomy" id="280463"/>
    <lineage>
        <taxon>Eukaryota</taxon>
        <taxon>Haptista</taxon>
        <taxon>Haptophyta</taxon>
        <taxon>Prymnesiophyceae</taxon>
        <taxon>Isochrysidales</taxon>
        <taxon>Noelaerhabdaceae</taxon>
        <taxon>Emiliania</taxon>
    </lineage>
</organism>
<dbReference type="Pfam" id="PF04506">
    <property type="entry name" value="Rft-1"/>
    <property type="match status" value="3"/>
</dbReference>
<dbReference type="GO" id="GO:0006488">
    <property type="term" value="P:dolichol-linked oligosaccharide biosynthetic process"/>
    <property type="evidence" value="ECO:0007669"/>
    <property type="project" value="InterPro"/>
</dbReference>
<dbReference type="HOGENOM" id="CLU_023360_4_0_1"/>
<sequence>MRGFGSLFALQLFTRLLTFALNALLARRLGPAWYAFANVQLQLVGATLLFLPKEGLRRAAQRIYPGGDGAPLASGMNVAWLSAPAAVLAALLMAATAAATGVSGEWDELMGAAEARAALVVAGAAAIIEAASEPGWVYAQANELLPQRALAEAAALVAKAAVTAALVLLALRSAASARPADEAAPPAGVGLAFALGQLAFGVCFGVLLSGEWGLVAQMCAQAVQKYGLTEGERLVLVATSPLTSQGVYGLVSNLGSLLARMAPQRLERGGLSSPRTSLFGLVLLSFGPPPPYSWLLLRLLYGPVWAASEAPQLLSLYCAAASAPPPELRRIAAATTAIAFVYGGAALAGVRLLRTSGLVLANVLNLGLRTALSLSPSSHAAHVVVGVACLGGVVAAVVAGEPELAGRCTALAIGATP</sequence>
<dbReference type="GeneID" id="17286676"/>
<dbReference type="OMA" id="LNFGDQX"/>
<evidence type="ECO:0000256" key="7">
    <source>
        <dbReference type="ARBA" id="ARBA00023136"/>
    </source>
</evidence>
<evidence type="ECO:0000313" key="11">
    <source>
        <dbReference type="Proteomes" id="UP000013827"/>
    </source>
</evidence>
<dbReference type="EnsemblProtists" id="EOD41406">
    <property type="protein sequence ID" value="EOD41406"/>
    <property type="gene ID" value="EMIHUDRAFT_199765"/>
</dbReference>
<evidence type="ECO:0000256" key="5">
    <source>
        <dbReference type="ARBA" id="ARBA00022824"/>
    </source>
</evidence>
<evidence type="ECO:0000256" key="8">
    <source>
        <dbReference type="ARBA" id="ARBA00045912"/>
    </source>
</evidence>
<dbReference type="AlphaFoldDB" id="A0A0D3L071"/>
<feature type="transmembrane region" description="Helical" evidence="9">
    <location>
        <begin position="380"/>
        <end position="399"/>
    </location>
</feature>
<reference evidence="11" key="1">
    <citation type="journal article" date="2013" name="Nature">
        <title>Pan genome of the phytoplankton Emiliania underpins its global distribution.</title>
        <authorList>
            <person name="Read B.A."/>
            <person name="Kegel J."/>
            <person name="Klute M.J."/>
            <person name="Kuo A."/>
            <person name="Lefebvre S.C."/>
            <person name="Maumus F."/>
            <person name="Mayer C."/>
            <person name="Miller J."/>
            <person name="Monier A."/>
            <person name="Salamov A."/>
            <person name="Young J."/>
            <person name="Aguilar M."/>
            <person name="Claverie J.M."/>
            <person name="Frickenhaus S."/>
            <person name="Gonzalez K."/>
            <person name="Herman E.K."/>
            <person name="Lin Y.C."/>
            <person name="Napier J."/>
            <person name="Ogata H."/>
            <person name="Sarno A.F."/>
            <person name="Shmutz J."/>
            <person name="Schroeder D."/>
            <person name="de Vargas C."/>
            <person name="Verret F."/>
            <person name="von Dassow P."/>
            <person name="Valentin K."/>
            <person name="Van de Peer Y."/>
            <person name="Wheeler G."/>
            <person name="Dacks J.B."/>
            <person name="Delwiche C.F."/>
            <person name="Dyhrman S.T."/>
            <person name="Glockner G."/>
            <person name="John U."/>
            <person name="Richards T."/>
            <person name="Worden A.Z."/>
            <person name="Zhang X."/>
            <person name="Grigoriev I.V."/>
            <person name="Allen A.E."/>
            <person name="Bidle K."/>
            <person name="Borodovsky M."/>
            <person name="Bowler C."/>
            <person name="Brownlee C."/>
            <person name="Cock J.M."/>
            <person name="Elias M."/>
            <person name="Gladyshev V.N."/>
            <person name="Groth M."/>
            <person name="Guda C."/>
            <person name="Hadaegh A."/>
            <person name="Iglesias-Rodriguez M.D."/>
            <person name="Jenkins J."/>
            <person name="Jones B.M."/>
            <person name="Lawson T."/>
            <person name="Leese F."/>
            <person name="Lindquist E."/>
            <person name="Lobanov A."/>
            <person name="Lomsadze A."/>
            <person name="Malik S.B."/>
            <person name="Marsh M.E."/>
            <person name="Mackinder L."/>
            <person name="Mock T."/>
            <person name="Mueller-Roeber B."/>
            <person name="Pagarete A."/>
            <person name="Parker M."/>
            <person name="Probert I."/>
            <person name="Quesneville H."/>
            <person name="Raines C."/>
            <person name="Rensing S.A."/>
            <person name="Riano-Pachon D.M."/>
            <person name="Richier S."/>
            <person name="Rokitta S."/>
            <person name="Shiraiwa Y."/>
            <person name="Soanes D.M."/>
            <person name="van der Giezen M."/>
            <person name="Wahlund T.M."/>
            <person name="Williams B."/>
            <person name="Wilson W."/>
            <person name="Wolfe G."/>
            <person name="Wurch L.L."/>
        </authorList>
    </citation>
    <scope>NUCLEOTIDE SEQUENCE</scope>
</reference>
<keyword evidence="5" id="KW-0256">Endoplasmic reticulum</keyword>
<feature type="transmembrane region" description="Helical" evidence="9">
    <location>
        <begin position="72"/>
        <end position="95"/>
    </location>
</feature>
<feature type="transmembrane region" description="Helical" evidence="9">
    <location>
        <begin position="32"/>
        <end position="51"/>
    </location>
</feature>
<dbReference type="Proteomes" id="UP000013827">
    <property type="component" value="Unassembled WGS sequence"/>
</dbReference>
<name>A0A0D3L071_EMIH1</name>
<dbReference type="eggNOG" id="KOG2864">
    <property type="taxonomic scope" value="Eukaryota"/>
</dbReference>
<dbReference type="GO" id="GO:0034203">
    <property type="term" value="P:glycolipid translocation"/>
    <property type="evidence" value="ECO:0007669"/>
    <property type="project" value="TreeGrafter"/>
</dbReference>
<protein>
    <recommendedName>
        <fullName evidence="9">Protein RFT1 homolog</fullName>
    </recommendedName>
</protein>
<comment type="subcellular location">
    <subcellularLocation>
        <location evidence="1 9">Endoplasmic reticulum membrane</location>
        <topology evidence="1 9">Multi-pass membrane protein</topology>
    </subcellularLocation>
</comment>
<comment type="pathway">
    <text evidence="2">Protein modification; protein glycosylation.</text>
</comment>